<accession>A0ABU2JCN3</accession>
<dbReference type="Gene3D" id="3.90.180.10">
    <property type="entry name" value="Medium-chain alcohol dehydrogenases, catalytic domain"/>
    <property type="match status" value="1"/>
</dbReference>
<evidence type="ECO:0000256" key="1">
    <source>
        <dbReference type="ARBA" id="ARBA00022857"/>
    </source>
</evidence>
<sequence length="301" mass="31873">MAAPVPPDGWVSVDVRASALNGHDLWSLRGVGLTEADLPRTLGSDAAGVVSGTAEEVIIYPVLGEHPPETTEALDPRIAPLLSEHHDGTLAQKVVVPRFCVLAKPASLTFEQAAALPTAWLTAYRMLFVLSNTRPGDTVLVQGATGGVSTALTMMAAAAGIRVWVTGRTEHARTWALQAGADAAFEPGARLPERVDAVLETVGEATWVHSMRCVRVGGRIVVAGATSGPSADADLRRVFFHQITVVGARLGTVTEMRKMLQFVERAGLIPAIDSVVELNEAAVAFKRLEAADLRGKLIVRP</sequence>
<dbReference type="SUPFAM" id="SSF51735">
    <property type="entry name" value="NAD(P)-binding Rossmann-fold domains"/>
    <property type="match status" value="1"/>
</dbReference>
<organism evidence="3 4">
    <name type="scientific">Jatrophihabitans lederbergiae</name>
    <dbReference type="NCBI Taxonomy" id="3075547"/>
    <lineage>
        <taxon>Bacteria</taxon>
        <taxon>Bacillati</taxon>
        <taxon>Actinomycetota</taxon>
        <taxon>Actinomycetes</taxon>
        <taxon>Jatrophihabitantales</taxon>
        <taxon>Jatrophihabitantaceae</taxon>
        <taxon>Jatrophihabitans</taxon>
    </lineage>
</organism>
<dbReference type="InterPro" id="IPR036291">
    <property type="entry name" value="NAD(P)-bd_dom_sf"/>
</dbReference>
<reference evidence="4" key="1">
    <citation type="submission" date="2023-07" db="EMBL/GenBank/DDBJ databases">
        <title>30 novel species of actinomycetes from the DSMZ collection.</title>
        <authorList>
            <person name="Nouioui I."/>
        </authorList>
    </citation>
    <scope>NUCLEOTIDE SEQUENCE [LARGE SCALE GENOMIC DNA]</scope>
    <source>
        <strain evidence="4">DSM 44399</strain>
    </source>
</reference>
<evidence type="ECO:0000259" key="2">
    <source>
        <dbReference type="SMART" id="SM00829"/>
    </source>
</evidence>
<proteinExistence type="predicted"/>
<dbReference type="InterPro" id="IPR051603">
    <property type="entry name" value="Zinc-ADH_QOR/CCCR"/>
</dbReference>
<protein>
    <submittedName>
        <fullName evidence="3">Zinc-binding dehydrogenase</fullName>
    </submittedName>
</protein>
<dbReference type="Gene3D" id="3.40.50.720">
    <property type="entry name" value="NAD(P)-binding Rossmann-like Domain"/>
    <property type="match status" value="1"/>
</dbReference>
<dbReference type="Proteomes" id="UP001183176">
    <property type="component" value="Unassembled WGS sequence"/>
</dbReference>
<gene>
    <name evidence="3" type="ORF">RM423_15270</name>
</gene>
<comment type="caution">
    <text evidence="3">The sequence shown here is derived from an EMBL/GenBank/DDBJ whole genome shotgun (WGS) entry which is preliminary data.</text>
</comment>
<dbReference type="PANTHER" id="PTHR44154:SF1">
    <property type="entry name" value="QUINONE OXIDOREDUCTASE"/>
    <property type="match status" value="1"/>
</dbReference>
<name>A0ABU2JCN3_9ACTN</name>
<evidence type="ECO:0000313" key="4">
    <source>
        <dbReference type="Proteomes" id="UP001183176"/>
    </source>
</evidence>
<keyword evidence="1" id="KW-0521">NADP</keyword>
<dbReference type="PANTHER" id="PTHR44154">
    <property type="entry name" value="QUINONE OXIDOREDUCTASE"/>
    <property type="match status" value="1"/>
</dbReference>
<evidence type="ECO:0000313" key="3">
    <source>
        <dbReference type="EMBL" id="MDT0262756.1"/>
    </source>
</evidence>
<keyword evidence="4" id="KW-1185">Reference proteome</keyword>
<dbReference type="InterPro" id="IPR011032">
    <property type="entry name" value="GroES-like_sf"/>
</dbReference>
<dbReference type="EMBL" id="JAVREH010000022">
    <property type="protein sequence ID" value="MDT0262756.1"/>
    <property type="molecule type" value="Genomic_DNA"/>
</dbReference>
<dbReference type="InterPro" id="IPR013149">
    <property type="entry name" value="ADH-like_C"/>
</dbReference>
<dbReference type="RefSeq" id="WP_311423902.1">
    <property type="nucleotide sequence ID" value="NZ_JAVREH010000022.1"/>
</dbReference>
<dbReference type="InterPro" id="IPR020843">
    <property type="entry name" value="ER"/>
</dbReference>
<dbReference type="InterPro" id="IPR013154">
    <property type="entry name" value="ADH-like_N"/>
</dbReference>
<feature type="domain" description="Enoyl reductase (ER)" evidence="2">
    <location>
        <begin position="2"/>
        <end position="299"/>
    </location>
</feature>
<dbReference type="SMART" id="SM00829">
    <property type="entry name" value="PKS_ER"/>
    <property type="match status" value="1"/>
</dbReference>
<dbReference type="Pfam" id="PF08240">
    <property type="entry name" value="ADH_N"/>
    <property type="match status" value="1"/>
</dbReference>
<dbReference type="SUPFAM" id="SSF50129">
    <property type="entry name" value="GroES-like"/>
    <property type="match status" value="1"/>
</dbReference>
<dbReference type="Pfam" id="PF00107">
    <property type="entry name" value="ADH_zinc_N"/>
    <property type="match status" value="1"/>
</dbReference>